<gene>
    <name evidence="1" type="ORF">BDKNPLJD_01016</name>
</gene>
<proteinExistence type="predicted"/>
<dbReference type="EMBL" id="OGTV01000054">
    <property type="protein sequence ID" value="SPB24134.1"/>
    <property type="molecule type" value="Genomic_DNA"/>
</dbReference>
<reference evidence="1" key="1">
    <citation type="submission" date="2018-01" db="EMBL/GenBank/DDBJ databases">
        <authorList>
            <person name="Gaut B.S."/>
            <person name="Morton B.R."/>
            <person name="Clegg M.T."/>
            <person name="Duvall M.R."/>
        </authorList>
    </citation>
    <scope>NUCLEOTIDE SEQUENCE</scope>
    <source>
        <strain evidence="1">Lactobacillus helveticus</strain>
    </source>
</reference>
<protein>
    <submittedName>
        <fullName evidence="1">Uncharacterized protein</fullName>
    </submittedName>
</protein>
<sequence>MKGMNLMRKLTTYEILRKELTRGIITKYSVTQFCKATGMSRGVFYNTYTGLTDLFCKSIQAEIKTHFREYGDCQSNKLIFAFLRQIGNDRLFYTNIYRLTRKKHTTHICNQINHTLFTEMQKYLFNSDYSNKHIKSMTNILLAHITNWIDHGCDAHVLDVYTDVAIILPKQKDC</sequence>
<accession>A0A2X0PDU3</accession>
<evidence type="ECO:0000313" key="1">
    <source>
        <dbReference type="EMBL" id="SPB24134.1"/>
    </source>
</evidence>
<name>A0A2X0PDU3_LACHE</name>
<dbReference type="AlphaFoldDB" id="A0A2X0PDU3"/>
<organism evidence="1">
    <name type="scientific">Lactobacillus helveticus</name>
    <name type="common">Lactobacillus suntoryeus</name>
    <dbReference type="NCBI Taxonomy" id="1587"/>
    <lineage>
        <taxon>Bacteria</taxon>
        <taxon>Bacillati</taxon>
        <taxon>Bacillota</taxon>
        <taxon>Bacilli</taxon>
        <taxon>Lactobacillales</taxon>
        <taxon>Lactobacillaceae</taxon>
        <taxon>Lactobacillus</taxon>
    </lineage>
</organism>
<dbReference type="Gene3D" id="1.10.357.10">
    <property type="entry name" value="Tetracycline Repressor, domain 2"/>
    <property type="match status" value="1"/>
</dbReference>